<proteinExistence type="predicted"/>
<accession>X1SCH0</accession>
<dbReference type="Pfam" id="PF18897">
    <property type="entry name" value="Gp3-like"/>
    <property type="match status" value="1"/>
</dbReference>
<reference evidence="1" key="1">
    <citation type="journal article" date="2014" name="Front. Microbiol.">
        <title>High frequency of phylogenetically diverse reductive dehalogenase-homologous genes in deep subseafloor sedimentary metagenomes.</title>
        <authorList>
            <person name="Kawai M."/>
            <person name="Futagami T."/>
            <person name="Toyoda A."/>
            <person name="Takaki Y."/>
            <person name="Nishi S."/>
            <person name="Hori S."/>
            <person name="Arai W."/>
            <person name="Tsubouchi T."/>
            <person name="Morono Y."/>
            <person name="Uchiyama I."/>
            <person name="Ito T."/>
            <person name="Fujiyama A."/>
            <person name="Inagaki F."/>
            <person name="Takami H."/>
        </authorList>
    </citation>
    <scope>NUCLEOTIDE SEQUENCE</scope>
    <source>
        <strain evidence="1">Expedition CK06-06</strain>
    </source>
</reference>
<dbReference type="EMBL" id="BARW01020362">
    <property type="protein sequence ID" value="GAI90727.1"/>
    <property type="molecule type" value="Genomic_DNA"/>
</dbReference>
<protein>
    <submittedName>
        <fullName evidence="1">Uncharacterized protein</fullName>
    </submittedName>
</protein>
<feature type="non-terminal residue" evidence="1">
    <location>
        <position position="197"/>
    </location>
</feature>
<dbReference type="AlphaFoldDB" id="X1SCH0"/>
<name>X1SCH0_9ZZZZ</name>
<organism evidence="1">
    <name type="scientific">marine sediment metagenome</name>
    <dbReference type="NCBI Taxonomy" id="412755"/>
    <lineage>
        <taxon>unclassified sequences</taxon>
        <taxon>metagenomes</taxon>
        <taxon>ecological metagenomes</taxon>
    </lineage>
</organism>
<dbReference type="InterPro" id="IPR043991">
    <property type="entry name" value="Gp3-like"/>
</dbReference>
<evidence type="ECO:0000313" key="1">
    <source>
        <dbReference type="EMBL" id="GAI90727.1"/>
    </source>
</evidence>
<comment type="caution">
    <text evidence="1">The sequence shown here is derived from an EMBL/GenBank/DDBJ whole genome shotgun (WGS) entry which is preliminary data.</text>
</comment>
<sequence length="197" mass="21927">MSPIYNISDIRRLPRLGKIHLGIKKEGQKGPYPSATDYFVCPADITAVHGDTPKELPVMFPSDDIELIAPQWFKCYSYSLGLICRGDGKHCRRKVDTNTGDFAGKDTREWVLTDGICEPEHCPMLGSKQCRKMMSLLFILHEAPGLGVYQLDTSSFYSIVNINSQLAPGGFLRHFTGGKIAFIPLILSVEPREVTPP</sequence>
<gene>
    <name evidence="1" type="ORF">S12H4_34421</name>
</gene>